<feature type="region of interest" description="Disordered" evidence="1">
    <location>
        <begin position="111"/>
        <end position="164"/>
    </location>
</feature>
<reference evidence="2" key="1">
    <citation type="submission" date="2020-10" db="EMBL/GenBank/DDBJ databases">
        <authorList>
            <person name="Han B."/>
            <person name="Lu T."/>
            <person name="Zhao Q."/>
            <person name="Huang X."/>
            <person name="Zhao Y."/>
        </authorList>
    </citation>
    <scope>NUCLEOTIDE SEQUENCE</scope>
</reference>
<organism evidence="2 3">
    <name type="scientific">Miscanthus lutarioriparius</name>
    <dbReference type="NCBI Taxonomy" id="422564"/>
    <lineage>
        <taxon>Eukaryota</taxon>
        <taxon>Viridiplantae</taxon>
        <taxon>Streptophyta</taxon>
        <taxon>Embryophyta</taxon>
        <taxon>Tracheophyta</taxon>
        <taxon>Spermatophyta</taxon>
        <taxon>Magnoliopsida</taxon>
        <taxon>Liliopsida</taxon>
        <taxon>Poales</taxon>
        <taxon>Poaceae</taxon>
        <taxon>PACMAD clade</taxon>
        <taxon>Panicoideae</taxon>
        <taxon>Andropogonodae</taxon>
        <taxon>Andropogoneae</taxon>
        <taxon>Saccharinae</taxon>
        <taxon>Miscanthus</taxon>
    </lineage>
</organism>
<proteinExistence type="predicted"/>
<gene>
    <name evidence="2" type="ORF">NCGR_LOCUS38620</name>
</gene>
<dbReference type="EMBL" id="CAJGYO010000009">
    <property type="protein sequence ID" value="CAD6255023.1"/>
    <property type="molecule type" value="Genomic_DNA"/>
</dbReference>
<dbReference type="Proteomes" id="UP000604825">
    <property type="component" value="Unassembled WGS sequence"/>
</dbReference>
<evidence type="ECO:0000313" key="2">
    <source>
        <dbReference type="EMBL" id="CAD6255023.1"/>
    </source>
</evidence>
<comment type="caution">
    <text evidence="2">The sequence shown here is derived from an EMBL/GenBank/DDBJ whole genome shotgun (WGS) entry which is preliminary data.</text>
</comment>
<sequence length="164" mass="17420">MPNDDHSAAEDRWVRTVVEEIRRFQSLRPRPGRVLRYTPMPPAFMVAEKLEKLAGLQGYSAWPEASRIAAAAEAEGFAAASAYAAGKSLATDEERADVFKKYIKEVSGTAKRYAMSRPQAAGTSRSGPAAQPPPAASVAVVSGPVQQPGLPSASVPRSPSAPEE</sequence>
<name>A0A811Q9X8_9POAL</name>
<evidence type="ECO:0000256" key="1">
    <source>
        <dbReference type="SAM" id="MobiDB-lite"/>
    </source>
</evidence>
<evidence type="ECO:0008006" key="4">
    <source>
        <dbReference type="Google" id="ProtNLM"/>
    </source>
</evidence>
<dbReference type="AlphaFoldDB" id="A0A811Q9X8"/>
<evidence type="ECO:0000313" key="3">
    <source>
        <dbReference type="Proteomes" id="UP000604825"/>
    </source>
</evidence>
<accession>A0A811Q9X8</accession>
<feature type="compositionally biased region" description="Low complexity" evidence="1">
    <location>
        <begin position="136"/>
        <end position="164"/>
    </location>
</feature>
<protein>
    <recommendedName>
        <fullName evidence="4">WPP domain-containing protein</fullName>
    </recommendedName>
</protein>
<keyword evidence="3" id="KW-1185">Reference proteome</keyword>